<evidence type="ECO:0000313" key="2">
    <source>
        <dbReference type="EMBL" id="GER68839.1"/>
    </source>
</evidence>
<proteinExistence type="predicted"/>
<dbReference type="EMBL" id="BKZQ01000002">
    <property type="protein sequence ID" value="GER68839.1"/>
    <property type="molecule type" value="Genomic_DNA"/>
</dbReference>
<dbReference type="PROSITE" id="PS51186">
    <property type="entry name" value="GNAT"/>
    <property type="match status" value="1"/>
</dbReference>
<dbReference type="PANTHER" id="PTHR43441:SF12">
    <property type="entry name" value="RIBOSOMAL N-ACETYLTRANSFERASE YDAF-RELATED"/>
    <property type="match status" value="1"/>
</dbReference>
<dbReference type="RefSeq" id="WP_151681469.1">
    <property type="nucleotide sequence ID" value="NZ_BKZP01000008.1"/>
</dbReference>
<dbReference type="InterPro" id="IPR000182">
    <property type="entry name" value="GNAT_dom"/>
</dbReference>
<dbReference type="SUPFAM" id="SSF55729">
    <property type="entry name" value="Acyl-CoA N-acyltransferases (Nat)"/>
    <property type="match status" value="1"/>
</dbReference>
<sequence>MFGYQIDGEVSLKLPELRDAETVFKLTDQSRQYLRKWLPWLDGTTSVEDTKNFIRAPLKDYAENKGMTAFVLFNGEICGTVSYNSIDWTNRAVHIGYWFGEPYQGHGIMTKVVKAMTDYAFKQLNMNRVEIRAATNNSKSRAILERLGFKEEGIIRQSEWLYDHFVDHVVYGMLASEWKTGKKPDIR</sequence>
<dbReference type="InterPro" id="IPR016181">
    <property type="entry name" value="Acyl_CoA_acyltransferase"/>
</dbReference>
<name>A0A5J4JC94_9BACI</name>
<dbReference type="Proteomes" id="UP000391919">
    <property type="component" value="Unassembled WGS sequence"/>
</dbReference>
<keyword evidence="3" id="KW-1185">Reference proteome</keyword>
<gene>
    <name evidence="2" type="ORF">BpJC7_01420</name>
</gene>
<feature type="domain" description="N-acetyltransferase" evidence="1">
    <location>
        <begin position="15"/>
        <end position="176"/>
    </location>
</feature>
<dbReference type="PANTHER" id="PTHR43441">
    <property type="entry name" value="RIBOSOMAL-PROTEIN-SERINE ACETYLTRANSFERASE"/>
    <property type="match status" value="1"/>
</dbReference>
<dbReference type="Gene3D" id="3.40.630.30">
    <property type="match status" value="1"/>
</dbReference>
<protein>
    <submittedName>
        <fullName evidence="2">Ribosomal-protein-serine acetyltransferase</fullName>
    </submittedName>
</protein>
<dbReference type="GO" id="GO:1990189">
    <property type="term" value="F:protein N-terminal-serine acetyltransferase activity"/>
    <property type="evidence" value="ECO:0007669"/>
    <property type="project" value="TreeGrafter"/>
</dbReference>
<evidence type="ECO:0000259" key="1">
    <source>
        <dbReference type="PROSITE" id="PS51186"/>
    </source>
</evidence>
<dbReference type="GO" id="GO:0008999">
    <property type="term" value="F:protein-N-terminal-alanine acetyltransferase activity"/>
    <property type="evidence" value="ECO:0007669"/>
    <property type="project" value="TreeGrafter"/>
</dbReference>
<comment type="caution">
    <text evidence="2">The sequence shown here is derived from an EMBL/GenBank/DDBJ whole genome shotgun (WGS) entry which is preliminary data.</text>
</comment>
<dbReference type="Pfam" id="PF13302">
    <property type="entry name" value="Acetyltransf_3"/>
    <property type="match status" value="1"/>
</dbReference>
<dbReference type="GO" id="GO:0005737">
    <property type="term" value="C:cytoplasm"/>
    <property type="evidence" value="ECO:0007669"/>
    <property type="project" value="TreeGrafter"/>
</dbReference>
<dbReference type="AlphaFoldDB" id="A0A5J4JC94"/>
<evidence type="ECO:0000313" key="3">
    <source>
        <dbReference type="Proteomes" id="UP000391919"/>
    </source>
</evidence>
<dbReference type="CDD" id="cd04301">
    <property type="entry name" value="NAT_SF"/>
    <property type="match status" value="1"/>
</dbReference>
<organism evidence="2 3">
    <name type="scientific">Weizmannia acidilactici</name>
    <dbReference type="NCBI Taxonomy" id="2607726"/>
    <lineage>
        <taxon>Bacteria</taxon>
        <taxon>Bacillati</taxon>
        <taxon>Bacillota</taxon>
        <taxon>Bacilli</taxon>
        <taxon>Bacillales</taxon>
        <taxon>Bacillaceae</taxon>
        <taxon>Heyndrickxia</taxon>
    </lineage>
</organism>
<dbReference type="InterPro" id="IPR051908">
    <property type="entry name" value="Ribosomal_N-acetyltransferase"/>
</dbReference>
<reference evidence="2 3" key="1">
    <citation type="submission" date="2019-09" db="EMBL/GenBank/DDBJ databases">
        <title>Draft genome sequence of Bacillus sp. JC-7.</title>
        <authorList>
            <person name="Tanaka N."/>
            <person name="Shiwa Y."/>
            <person name="Fujita N."/>
            <person name="Tanasupawat S."/>
        </authorList>
    </citation>
    <scope>NUCLEOTIDE SEQUENCE [LARGE SCALE GENOMIC DNA]</scope>
    <source>
        <strain evidence="2 3">JC-7</strain>
    </source>
</reference>
<accession>A0A5J4JC94</accession>